<feature type="non-terminal residue" evidence="3">
    <location>
        <position position="1"/>
    </location>
</feature>
<dbReference type="AlphaFoldDB" id="A0A9W7Y2W5"/>
<evidence type="ECO:0000313" key="4">
    <source>
        <dbReference type="Proteomes" id="UP001143981"/>
    </source>
</evidence>
<dbReference type="InterPro" id="IPR009772">
    <property type="entry name" value="CDC123"/>
</dbReference>
<name>A0A9W7Y2W5_9FUNG</name>
<evidence type="ECO:0000256" key="2">
    <source>
        <dbReference type="SAM" id="MobiDB-lite"/>
    </source>
</evidence>
<dbReference type="Proteomes" id="UP001143981">
    <property type="component" value="Unassembled WGS sequence"/>
</dbReference>
<dbReference type="Pfam" id="PF07065">
    <property type="entry name" value="D123"/>
    <property type="match status" value="1"/>
</dbReference>
<accession>A0A9W7Y2W5</accession>
<proteinExistence type="inferred from homology"/>
<keyword evidence="4" id="KW-1185">Reference proteome</keyword>
<evidence type="ECO:0000256" key="1">
    <source>
        <dbReference type="ARBA" id="ARBA00011047"/>
    </source>
</evidence>
<evidence type="ECO:0008006" key="5">
    <source>
        <dbReference type="Google" id="ProtNLM"/>
    </source>
</evidence>
<dbReference type="EMBL" id="JANBOI010001911">
    <property type="protein sequence ID" value="KAJ1725909.1"/>
    <property type="molecule type" value="Genomic_DNA"/>
</dbReference>
<organism evidence="3 4">
    <name type="scientific">Coemansia biformis</name>
    <dbReference type="NCBI Taxonomy" id="1286918"/>
    <lineage>
        <taxon>Eukaryota</taxon>
        <taxon>Fungi</taxon>
        <taxon>Fungi incertae sedis</taxon>
        <taxon>Zoopagomycota</taxon>
        <taxon>Kickxellomycotina</taxon>
        <taxon>Kickxellomycetes</taxon>
        <taxon>Kickxellales</taxon>
        <taxon>Kickxellaceae</taxon>
        <taxon>Coemansia</taxon>
    </lineage>
</organism>
<comment type="caution">
    <text evidence="3">The sequence shown here is derived from an EMBL/GenBank/DDBJ whole genome shotgun (WGS) entry which is preliminary data.</text>
</comment>
<comment type="similarity">
    <text evidence="1">Belongs to the CDC123 family.</text>
</comment>
<dbReference type="OrthoDB" id="360540at2759"/>
<evidence type="ECO:0000313" key="3">
    <source>
        <dbReference type="EMBL" id="KAJ1725909.1"/>
    </source>
</evidence>
<reference evidence="3" key="1">
    <citation type="submission" date="2022-07" db="EMBL/GenBank/DDBJ databases">
        <title>Phylogenomic reconstructions and comparative analyses of Kickxellomycotina fungi.</title>
        <authorList>
            <person name="Reynolds N.K."/>
            <person name="Stajich J.E."/>
            <person name="Barry K."/>
            <person name="Grigoriev I.V."/>
            <person name="Crous P."/>
            <person name="Smith M.E."/>
        </authorList>
    </citation>
    <scope>NUCLEOTIDE SEQUENCE</scope>
    <source>
        <strain evidence="3">BCRC 34381</strain>
    </source>
</reference>
<dbReference type="PANTHER" id="PTHR15323">
    <property type="entry name" value="D123 PROTEIN"/>
    <property type="match status" value="1"/>
</dbReference>
<dbReference type="GO" id="GO:0005737">
    <property type="term" value="C:cytoplasm"/>
    <property type="evidence" value="ECO:0007669"/>
    <property type="project" value="TreeGrafter"/>
</dbReference>
<dbReference type="PANTHER" id="PTHR15323:SF6">
    <property type="entry name" value="CELL DIVISION CYCLE PROTEIN 123 HOMOLOG"/>
    <property type="match status" value="1"/>
</dbReference>
<sequence length="348" mass="38691">LLFEPLTQAEVHNCAFSSWYPRLRRVAFDSAIIKPLEHDFVDYLLADGIFVPGQADWKYHGEIEEHGSSGSEWSDSDDEGAPGRDAAGDSDSDAGSGADNGQRAACAPGVGRTTADIAQRIEELGGEVFPRMGWSAPTDAAWAGTTGTLKCRSVPDIYFLLKSSDKIARDLTAGRYGLPPDDAAPELVLRKWANLLPAMMFRCFVKDRRLRAISQLDYHHHDYLDEMRDEITAKLTQLFDAHVAPSFASENYCFDAYIAKTRDKTYVIDFEPWTASVDSCLFEWRELAAGGSDYLGLRLFPKDLNGMAHFSAKHVTNRFPTELAGDSRNDTLVALIERLKRETAKNTP</sequence>
<feature type="region of interest" description="Disordered" evidence="2">
    <location>
        <begin position="64"/>
        <end position="109"/>
    </location>
</feature>
<gene>
    <name evidence="3" type="ORF">LPJ61_005559</name>
</gene>
<protein>
    <recommendedName>
        <fullName evidence="5">Cell division cycle protein 123</fullName>
    </recommendedName>
</protein>